<feature type="transmembrane region" description="Helical" evidence="6">
    <location>
        <begin position="88"/>
        <end position="106"/>
    </location>
</feature>
<name>A0ABM8ER12_9BACT</name>
<dbReference type="CDD" id="cd10432">
    <property type="entry name" value="BI-1-like_bacterial"/>
    <property type="match status" value="1"/>
</dbReference>
<comment type="subcellular location">
    <subcellularLocation>
        <location evidence="1">Membrane</location>
        <topology evidence="1">Multi-pass membrane protein</topology>
    </subcellularLocation>
</comment>
<evidence type="ECO:0000256" key="1">
    <source>
        <dbReference type="ARBA" id="ARBA00004141"/>
    </source>
</evidence>
<comment type="similarity">
    <text evidence="2 6">Belongs to the BI1 family.</text>
</comment>
<proteinExistence type="inferred from homology"/>
<feature type="transmembrane region" description="Helical" evidence="6">
    <location>
        <begin position="206"/>
        <end position="228"/>
    </location>
</feature>
<keyword evidence="3 6" id="KW-0812">Transmembrane</keyword>
<feature type="transmembrane region" description="Helical" evidence="6">
    <location>
        <begin position="56"/>
        <end position="76"/>
    </location>
</feature>
<reference evidence="7 8" key="1">
    <citation type="submission" date="2022-12" db="EMBL/GenBank/DDBJ databases">
        <title>Polyphasic characterization of Geotalea uranireducens NIT-SL11 newly isolated from a complex of sewage sludge and microbially reduced graphene oxide.</title>
        <authorList>
            <person name="Xie L."/>
            <person name="Yoshida N."/>
            <person name="Meng L."/>
        </authorList>
    </citation>
    <scope>NUCLEOTIDE SEQUENCE [LARGE SCALE GENOMIC DNA]</scope>
    <source>
        <strain evidence="7 8">NIT-SL11</strain>
    </source>
</reference>
<feature type="transmembrane region" description="Helical" evidence="6">
    <location>
        <begin position="23"/>
        <end position="44"/>
    </location>
</feature>
<keyword evidence="8" id="KW-1185">Reference proteome</keyword>
<sequence>MESPLTIGRERVAVTHHTFIRRVYGWMAAGLALTALTALLTISSEPLLRLVFGNRLVFYALVIGELGLVVALSAAINRLSAATATLLFLLYSALSGVTFSAIFLAYTQSSIATTFLVTAGTFGAMSAYGTLTRRDLTSWGSFLFMGLIGIVLASLVNLFFKSPLVYWVSTYCGIIVFVGLTAYDTQKLKAMAQYGFADGDAERKGAIVGALQLYLDFVNLFLMLLRLFGRRR</sequence>
<evidence type="ECO:0000256" key="2">
    <source>
        <dbReference type="ARBA" id="ARBA00010350"/>
    </source>
</evidence>
<organism evidence="7 8">
    <name type="scientific">Geotalea uraniireducens</name>
    <dbReference type="NCBI Taxonomy" id="351604"/>
    <lineage>
        <taxon>Bacteria</taxon>
        <taxon>Pseudomonadati</taxon>
        <taxon>Thermodesulfobacteriota</taxon>
        <taxon>Desulfuromonadia</taxon>
        <taxon>Geobacterales</taxon>
        <taxon>Geobacteraceae</taxon>
        <taxon>Geotalea</taxon>
    </lineage>
</organism>
<evidence type="ECO:0000256" key="5">
    <source>
        <dbReference type="ARBA" id="ARBA00023136"/>
    </source>
</evidence>
<feature type="transmembrane region" description="Helical" evidence="6">
    <location>
        <begin position="166"/>
        <end position="185"/>
    </location>
</feature>
<evidence type="ECO:0000313" key="7">
    <source>
        <dbReference type="EMBL" id="BDV44727.1"/>
    </source>
</evidence>
<gene>
    <name evidence="7" type="ORF">GURASL_36500</name>
</gene>
<keyword evidence="5 6" id="KW-0472">Membrane</keyword>
<dbReference type="Proteomes" id="UP001317705">
    <property type="component" value="Chromosome"/>
</dbReference>
<dbReference type="Pfam" id="PF01027">
    <property type="entry name" value="Bax1-I"/>
    <property type="match status" value="1"/>
</dbReference>
<evidence type="ECO:0000313" key="8">
    <source>
        <dbReference type="Proteomes" id="UP001317705"/>
    </source>
</evidence>
<protein>
    <submittedName>
        <fullName evidence="7">Membrane protein</fullName>
    </submittedName>
</protein>
<keyword evidence="4 6" id="KW-1133">Transmembrane helix</keyword>
<evidence type="ECO:0000256" key="3">
    <source>
        <dbReference type="ARBA" id="ARBA00022692"/>
    </source>
</evidence>
<dbReference type="RefSeq" id="WP_282000819.1">
    <property type="nucleotide sequence ID" value="NZ_AP027151.1"/>
</dbReference>
<feature type="transmembrane region" description="Helical" evidence="6">
    <location>
        <begin position="142"/>
        <end position="160"/>
    </location>
</feature>
<dbReference type="PANTHER" id="PTHR23291:SF50">
    <property type="entry name" value="PROTEIN LIFEGUARD 4"/>
    <property type="match status" value="1"/>
</dbReference>
<accession>A0ABM8ER12</accession>
<dbReference type="EMBL" id="AP027151">
    <property type="protein sequence ID" value="BDV44727.1"/>
    <property type="molecule type" value="Genomic_DNA"/>
</dbReference>
<evidence type="ECO:0000256" key="4">
    <source>
        <dbReference type="ARBA" id="ARBA00022989"/>
    </source>
</evidence>
<evidence type="ECO:0000256" key="6">
    <source>
        <dbReference type="RuleBase" id="RU004379"/>
    </source>
</evidence>
<dbReference type="PANTHER" id="PTHR23291">
    <property type="entry name" value="BAX INHIBITOR-RELATED"/>
    <property type="match status" value="1"/>
</dbReference>
<dbReference type="InterPro" id="IPR006214">
    <property type="entry name" value="Bax_inhibitor_1-related"/>
</dbReference>